<dbReference type="Proteomes" id="UP000659344">
    <property type="component" value="Unassembled WGS sequence"/>
</dbReference>
<organism evidence="1 2">
    <name type="scientific">Paenibacillus segetis</name>
    <dbReference type="NCBI Taxonomy" id="1325360"/>
    <lineage>
        <taxon>Bacteria</taxon>
        <taxon>Bacillati</taxon>
        <taxon>Bacillota</taxon>
        <taxon>Bacilli</taxon>
        <taxon>Bacillales</taxon>
        <taxon>Paenibacillaceae</taxon>
        <taxon>Paenibacillus</taxon>
    </lineage>
</organism>
<keyword evidence="2" id="KW-1185">Reference proteome</keyword>
<dbReference type="EMBL" id="BMFT01000001">
    <property type="protein sequence ID" value="GGH17162.1"/>
    <property type="molecule type" value="Genomic_DNA"/>
</dbReference>
<gene>
    <name evidence="1" type="ORF">GCM10008013_12360</name>
</gene>
<evidence type="ECO:0000313" key="2">
    <source>
        <dbReference type="Proteomes" id="UP000659344"/>
    </source>
</evidence>
<comment type="caution">
    <text evidence="1">The sequence shown here is derived from an EMBL/GenBank/DDBJ whole genome shotgun (WGS) entry which is preliminary data.</text>
</comment>
<proteinExistence type="predicted"/>
<protein>
    <submittedName>
        <fullName evidence="1">Uncharacterized protein</fullName>
    </submittedName>
</protein>
<name>A0ABQ1Y9R9_9BACL</name>
<reference evidence="2" key="1">
    <citation type="journal article" date="2019" name="Int. J. Syst. Evol. Microbiol.">
        <title>The Global Catalogue of Microorganisms (GCM) 10K type strain sequencing project: providing services to taxonomists for standard genome sequencing and annotation.</title>
        <authorList>
            <consortium name="The Broad Institute Genomics Platform"/>
            <consortium name="The Broad Institute Genome Sequencing Center for Infectious Disease"/>
            <person name="Wu L."/>
            <person name="Ma J."/>
        </authorList>
    </citation>
    <scope>NUCLEOTIDE SEQUENCE [LARGE SCALE GENOMIC DNA]</scope>
    <source>
        <strain evidence="2">CGMCC 1.12769</strain>
    </source>
</reference>
<sequence>MNNIPVMVLKNKTNSKRYLSANADVGDWEDENLDVTLDDIQNAYVIVRKDLAIPTIEDFEEHRKCHAELKRALAEKWGHEPFMTMDFETVCEHYEPVNIEITQEQYEYALEMMED</sequence>
<dbReference type="RefSeq" id="WP_188536828.1">
    <property type="nucleotide sequence ID" value="NZ_BMFT01000001.1"/>
</dbReference>
<evidence type="ECO:0000313" key="1">
    <source>
        <dbReference type="EMBL" id="GGH17162.1"/>
    </source>
</evidence>
<accession>A0ABQ1Y9R9</accession>